<dbReference type="Pfam" id="PF01614">
    <property type="entry name" value="IclR_C"/>
    <property type="match status" value="1"/>
</dbReference>
<dbReference type="FunFam" id="1.10.10.10:FF:000056">
    <property type="entry name" value="IclR family transcriptional regulator"/>
    <property type="match status" value="1"/>
</dbReference>
<feature type="domain" description="HTH iclR-type" evidence="6">
    <location>
        <begin position="6"/>
        <end position="67"/>
    </location>
</feature>
<comment type="caution">
    <text evidence="8">The sequence shown here is derived from an EMBL/GenBank/DDBJ whole genome shotgun (WGS) entry which is preliminary data.</text>
</comment>
<dbReference type="PROSITE" id="PS51078">
    <property type="entry name" value="ICLR_ED"/>
    <property type="match status" value="1"/>
</dbReference>
<comment type="function">
    <text evidence="4">May be an activator protein for the gylABX operon.</text>
</comment>
<dbReference type="AlphaFoldDB" id="A0A9X3MVQ4"/>
<evidence type="ECO:0000313" key="9">
    <source>
        <dbReference type="Proteomes" id="UP001149140"/>
    </source>
</evidence>
<dbReference type="InterPro" id="IPR036390">
    <property type="entry name" value="WH_DNA-bd_sf"/>
</dbReference>
<dbReference type="PANTHER" id="PTHR30136:SF24">
    <property type="entry name" value="HTH-TYPE TRANSCRIPTIONAL REPRESSOR ALLR"/>
    <property type="match status" value="1"/>
</dbReference>
<evidence type="ECO:0000256" key="4">
    <source>
        <dbReference type="ARBA" id="ARBA00058938"/>
    </source>
</evidence>
<dbReference type="InterPro" id="IPR036388">
    <property type="entry name" value="WH-like_DNA-bd_sf"/>
</dbReference>
<dbReference type="Gene3D" id="3.30.450.40">
    <property type="match status" value="1"/>
</dbReference>
<dbReference type="GO" id="GO:0003700">
    <property type="term" value="F:DNA-binding transcription factor activity"/>
    <property type="evidence" value="ECO:0007669"/>
    <property type="project" value="TreeGrafter"/>
</dbReference>
<evidence type="ECO:0000256" key="2">
    <source>
        <dbReference type="ARBA" id="ARBA00023125"/>
    </source>
</evidence>
<dbReference type="RefSeq" id="WP_270042696.1">
    <property type="nucleotide sequence ID" value="NZ_JAPDOD010000025.1"/>
</dbReference>
<dbReference type="SUPFAM" id="SSF55781">
    <property type="entry name" value="GAF domain-like"/>
    <property type="match status" value="1"/>
</dbReference>
<dbReference type="Pfam" id="PF09339">
    <property type="entry name" value="HTH_IclR"/>
    <property type="match status" value="1"/>
</dbReference>
<dbReference type="SUPFAM" id="SSF46785">
    <property type="entry name" value="Winged helix' DNA-binding domain"/>
    <property type="match status" value="1"/>
</dbReference>
<keyword evidence="3" id="KW-0804">Transcription</keyword>
<organism evidence="8 9">
    <name type="scientific">Solirubrobacter ginsenosidimutans</name>
    <dbReference type="NCBI Taxonomy" id="490573"/>
    <lineage>
        <taxon>Bacteria</taxon>
        <taxon>Bacillati</taxon>
        <taxon>Actinomycetota</taxon>
        <taxon>Thermoleophilia</taxon>
        <taxon>Solirubrobacterales</taxon>
        <taxon>Solirubrobacteraceae</taxon>
        <taxon>Solirubrobacter</taxon>
    </lineage>
</organism>
<name>A0A9X3MVQ4_9ACTN</name>
<gene>
    <name evidence="8" type="ORF">OM076_24465</name>
</gene>
<keyword evidence="2" id="KW-0238">DNA-binding</keyword>
<dbReference type="PROSITE" id="PS51077">
    <property type="entry name" value="HTH_ICLR"/>
    <property type="match status" value="1"/>
</dbReference>
<evidence type="ECO:0000256" key="5">
    <source>
        <dbReference type="ARBA" id="ARBA00070406"/>
    </source>
</evidence>
<sequence>MPQPRVQSLERALDLLEALAGADDLGVSEIAAQTGLVPSTAHRLLGTLVARGYASQSPTTGRYLLGYKLLELTSGVQDRLGRLRNAARPHLEAIQAETGETTNLVVLEGRDVVYIESVSGTRSVRLHTEVGRSIPAHTSGAGKALLAWRDPADVASLLDGAPLAPSTPHTLTTLAALQEDLAKIRRRGYSTDNEEHELGVACVATPVLDRAGRPLAAISVSGPISRILHEETPDLAGLLREHAEAVSAALGQAA</sequence>
<dbReference type="PANTHER" id="PTHR30136">
    <property type="entry name" value="HELIX-TURN-HELIX TRANSCRIPTIONAL REGULATOR, ICLR FAMILY"/>
    <property type="match status" value="1"/>
</dbReference>
<evidence type="ECO:0000259" key="6">
    <source>
        <dbReference type="PROSITE" id="PS51077"/>
    </source>
</evidence>
<dbReference type="Proteomes" id="UP001149140">
    <property type="component" value="Unassembled WGS sequence"/>
</dbReference>
<keyword evidence="9" id="KW-1185">Reference proteome</keyword>
<feature type="domain" description="IclR-ED" evidence="7">
    <location>
        <begin position="68"/>
        <end position="252"/>
    </location>
</feature>
<evidence type="ECO:0000313" key="8">
    <source>
        <dbReference type="EMBL" id="MDA0163450.1"/>
    </source>
</evidence>
<evidence type="ECO:0000256" key="3">
    <source>
        <dbReference type="ARBA" id="ARBA00023163"/>
    </source>
</evidence>
<dbReference type="InterPro" id="IPR050707">
    <property type="entry name" value="HTH_MetabolicPath_Reg"/>
</dbReference>
<evidence type="ECO:0000256" key="1">
    <source>
        <dbReference type="ARBA" id="ARBA00023015"/>
    </source>
</evidence>
<accession>A0A9X3MVQ4</accession>
<reference evidence="8" key="1">
    <citation type="submission" date="2022-10" db="EMBL/GenBank/DDBJ databases">
        <title>The WGS of Solirubrobacter ginsenosidimutans DSM 21036.</title>
        <authorList>
            <person name="Jiang Z."/>
        </authorList>
    </citation>
    <scope>NUCLEOTIDE SEQUENCE</scope>
    <source>
        <strain evidence="8">DSM 21036</strain>
    </source>
</reference>
<dbReference type="InterPro" id="IPR029016">
    <property type="entry name" value="GAF-like_dom_sf"/>
</dbReference>
<keyword evidence="1" id="KW-0805">Transcription regulation</keyword>
<dbReference type="EMBL" id="JAPDOD010000025">
    <property type="protein sequence ID" value="MDA0163450.1"/>
    <property type="molecule type" value="Genomic_DNA"/>
</dbReference>
<dbReference type="InterPro" id="IPR014757">
    <property type="entry name" value="Tscrpt_reg_IclR_C"/>
</dbReference>
<protein>
    <recommendedName>
        <fullName evidence="5">Glycerol operon regulatory protein</fullName>
    </recommendedName>
</protein>
<dbReference type="GO" id="GO:0003677">
    <property type="term" value="F:DNA binding"/>
    <property type="evidence" value="ECO:0007669"/>
    <property type="project" value="UniProtKB-KW"/>
</dbReference>
<proteinExistence type="predicted"/>
<dbReference type="InterPro" id="IPR005471">
    <property type="entry name" value="Tscrpt_reg_IclR_N"/>
</dbReference>
<dbReference type="GO" id="GO:0045892">
    <property type="term" value="P:negative regulation of DNA-templated transcription"/>
    <property type="evidence" value="ECO:0007669"/>
    <property type="project" value="TreeGrafter"/>
</dbReference>
<dbReference type="Gene3D" id="1.10.10.10">
    <property type="entry name" value="Winged helix-like DNA-binding domain superfamily/Winged helix DNA-binding domain"/>
    <property type="match status" value="1"/>
</dbReference>
<evidence type="ECO:0000259" key="7">
    <source>
        <dbReference type="PROSITE" id="PS51078"/>
    </source>
</evidence>
<dbReference type="SMART" id="SM00346">
    <property type="entry name" value="HTH_ICLR"/>
    <property type="match status" value="1"/>
</dbReference>